<proteinExistence type="predicted"/>
<dbReference type="SUPFAM" id="SSF52949">
    <property type="entry name" value="Macro domain-like"/>
    <property type="match status" value="1"/>
</dbReference>
<dbReference type="Gene3D" id="3.40.220.10">
    <property type="entry name" value="Leucine Aminopeptidase, subunit E, domain 1"/>
    <property type="match status" value="1"/>
</dbReference>
<dbReference type="InterPro" id="IPR043472">
    <property type="entry name" value="Macro_dom-like"/>
</dbReference>
<keyword evidence="2" id="KW-1185">Reference proteome</keyword>
<organism evidence="1 2">
    <name type="scientific">[Emmonsia] crescens</name>
    <dbReference type="NCBI Taxonomy" id="73230"/>
    <lineage>
        <taxon>Eukaryota</taxon>
        <taxon>Fungi</taxon>
        <taxon>Dikarya</taxon>
        <taxon>Ascomycota</taxon>
        <taxon>Pezizomycotina</taxon>
        <taxon>Eurotiomycetes</taxon>
        <taxon>Eurotiomycetidae</taxon>
        <taxon>Onygenales</taxon>
        <taxon>Ajellomycetaceae</taxon>
        <taxon>Emergomyces</taxon>
    </lineage>
</organism>
<protein>
    <recommendedName>
        <fullName evidence="3">Macro-like domain-containing protein</fullName>
    </recommendedName>
</protein>
<name>A0A2B7ZIT9_9EURO</name>
<dbReference type="STRING" id="73230.A0A2B7ZIT9"/>
<gene>
    <name evidence="1" type="ORF">GX50_03918</name>
</gene>
<sequence length="479" mass="54543">MAPALTTITNRINKHHQHKVALYVQRNRILRERKAVETALAAKNRQEDEAFIAEIRRVKAKQRKLYEEQIRLESGLTKGEMLMMVDRASAAAKALGREEGRRKGLRRRIRRIERKWRKKAGATMDTCRVQAKDVVGIWGDVGISGAQKCHGNNPTMHCRRPRDTAEVSPLTAAGSNTSEYPAVSNVKLEFVKKEDTTSNFQELRFQNMSAPPTPTSNPLIDLPEILLLCREEENAIAFQDALLKYWPAVTFSPSPSTTPPELDQPPQKLKITPLYGRLNRIPPTQPFDLVVSPANSYGRLDGAFDDAISCTFCLPHHPYNTLTHAAQKTLYERWRGYAPPGTCTLVPFPEEIVKTGMALGGCRWVALCPTMRMPENAVWDREVVYKCVWALLVEVERWNRGVREEKQNKRIDRILMPPLAVGIGKVSKERWAGQVVLAMKHFVDALERPERWGRLDWEELGKDAVEVETTWKFEMMGNK</sequence>
<dbReference type="EMBL" id="PDND01000068">
    <property type="protein sequence ID" value="PGH33240.1"/>
    <property type="molecule type" value="Genomic_DNA"/>
</dbReference>
<dbReference type="Proteomes" id="UP000226031">
    <property type="component" value="Unassembled WGS sequence"/>
</dbReference>
<comment type="caution">
    <text evidence="1">The sequence shown here is derived from an EMBL/GenBank/DDBJ whole genome shotgun (WGS) entry which is preliminary data.</text>
</comment>
<evidence type="ECO:0000313" key="2">
    <source>
        <dbReference type="Proteomes" id="UP000226031"/>
    </source>
</evidence>
<dbReference type="AlphaFoldDB" id="A0A2B7ZIT9"/>
<accession>A0A2B7ZIT9</accession>
<dbReference type="VEuPathDB" id="FungiDB:EMCG_01911"/>
<dbReference type="VEuPathDB" id="FungiDB:EMCG_01910"/>
<evidence type="ECO:0000313" key="1">
    <source>
        <dbReference type="EMBL" id="PGH33240.1"/>
    </source>
</evidence>
<evidence type="ECO:0008006" key="3">
    <source>
        <dbReference type="Google" id="ProtNLM"/>
    </source>
</evidence>
<reference evidence="1 2" key="1">
    <citation type="submission" date="2017-10" db="EMBL/GenBank/DDBJ databases">
        <title>Comparative genomics in systemic dimorphic fungi from Ajellomycetaceae.</title>
        <authorList>
            <person name="Munoz J.F."/>
            <person name="Mcewen J.G."/>
            <person name="Clay O.K."/>
            <person name="Cuomo C.A."/>
        </authorList>
    </citation>
    <scope>NUCLEOTIDE SEQUENCE [LARGE SCALE GENOMIC DNA]</scope>
    <source>
        <strain evidence="1 2">UAMH4076</strain>
    </source>
</reference>